<proteinExistence type="inferred from homology"/>
<gene>
    <name evidence="5" type="ORF">C4N18_04130</name>
</gene>
<evidence type="ECO:0000256" key="1">
    <source>
        <dbReference type="ARBA" id="ARBA00006252"/>
    </source>
</evidence>
<evidence type="ECO:0000313" key="6">
    <source>
        <dbReference type="Proteomes" id="UP000241238"/>
    </source>
</evidence>
<sequence>MKKLSLLFLVATLSMSTFSAEKADGKAGASVTESKKVDMANIDAITSASIVPAAIVKEYVPKGFTDSKNKKALFVIGDPRHNSVTFDMAYTAMKFFEENGIEVTLRDLYAMKWNPVLSFDEFYYQKDGIGTPTKDVAEEQKFVTQADYIIFVYPNWHDSANSIVKGYQERVFAKEFAYTADSNGLRGLLKGKGLFTIMNCGFLGGGRGFIGNGVGISDEKWDSYMKAYKVFDDDLAEWWGMDNYGRFMNDRYPKNLSENYSKEIDKLREDLKVYLNKTFINKK</sequence>
<dbReference type="Pfam" id="PF02525">
    <property type="entry name" value="Flavodoxin_2"/>
    <property type="match status" value="1"/>
</dbReference>
<evidence type="ECO:0000256" key="2">
    <source>
        <dbReference type="ARBA" id="ARBA00023002"/>
    </source>
</evidence>
<comment type="similarity">
    <text evidence="1">Belongs to the NAD(P)H dehydrogenase (quinone) family.</text>
</comment>
<dbReference type="InterPro" id="IPR003680">
    <property type="entry name" value="Flavodoxin_fold"/>
</dbReference>
<keyword evidence="3" id="KW-0732">Signal</keyword>
<dbReference type="SUPFAM" id="SSF52218">
    <property type="entry name" value="Flavoproteins"/>
    <property type="match status" value="1"/>
</dbReference>
<keyword evidence="6" id="KW-1185">Reference proteome</keyword>
<dbReference type="InterPro" id="IPR029039">
    <property type="entry name" value="Flavoprotein-like_sf"/>
</dbReference>
<protein>
    <submittedName>
        <fullName evidence="5">NADPH dehydrogenase</fullName>
    </submittedName>
</protein>
<dbReference type="GeneID" id="77467169"/>
<evidence type="ECO:0000256" key="3">
    <source>
        <dbReference type="SAM" id="SignalP"/>
    </source>
</evidence>
<dbReference type="Gene3D" id="3.40.50.360">
    <property type="match status" value="1"/>
</dbReference>
<keyword evidence="2" id="KW-0560">Oxidoreductase</keyword>
<dbReference type="InterPro" id="IPR051545">
    <property type="entry name" value="NAD(P)H_dehydrogenase_qn"/>
</dbReference>
<accession>A0ABM6U2E9</accession>
<dbReference type="RefSeq" id="WP_005952033.1">
    <property type="nucleotide sequence ID" value="NZ_CP028103.1"/>
</dbReference>
<evidence type="ECO:0000313" key="5">
    <source>
        <dbReference type="EMBL" id="AVQ30448.1"/>
    </source>
</evidence>
<feature type="domain" description="Flavodoxin-like fold" evidence="4">
    <location>
        <begin position="70"/>
        <end position="201"/>
    </location>
</feature>
<dbReference type="PANTHER" id="PTHR10204">
    <property type="entry name" value="NAD P H OXIDOREDUCTASE-RELATED"/>
    <property type="match status" value="1"/>
</dbReference>
<dbReference type="Proteomes" id="UP000241238">
    <property type="component" value="Chromosome"/>
</dbReference>
<feature type="signal peptide" evidence="3">
    <location>
        <begin position="1"/>
        <end position="19"/>
    </location>
</feature>
<name>A0ABM6U2E9_FUSVA</name>
<dbReference type="EMBL" id="CP028103">
    <property type="protein sequence ID" value="AVQ30448.1"/>
    <property type="molecule type" value="Genomic_DNA"/>
</dbReference>
<dbReference type="PANTHER" id="PTHR10204:SF34">
    <property type="entry name" value="NAD(P)H DEHYDROGENASE [QUINONE] 1 ISOFORM 1"/>
    <property type="match status" value="1"/>
</dbReference>
<organism evidence="5 6">
    <name type="scientific">Fusobacterium varium ATCC 27725</name>
    <dbReference type="NCBI Taxonomy" id="469618"/>
    <lineage>
        <taxon>Bacteria</taxon>
        <taxon>Fusobacteriati</taxon>
        <taxon>Fusobacteriota</taxon>
        <taxon>Fusobacteriia</taxon>
        <taxon>Fusobacteriales</taxon>
        <taxon>Fusobacteriaceae</taxon>
        <taxon>Fusobacterium</taxon>
    </lineage>
</organism>
<feature type="chain" id="PRO_5045475986" evidence="3">
    <location>
        <begin position="20"/>
        <end position="283"/>
    </location>
</feature>
<evidence type="ECO:0000259" key="4">
    <source>
        <dbReference type="Pfam" id="PF02525"/>
    </source>
</evidence>
<reference evidence="6" key="1">
    <citation type="journal article" date="2018" name="MSphere">
        <title>Fusobacterium Genomics Using MinION and Illumina Sequencing Enables Genome Completion and Correction.</title>
        <authorList>
            <person name="Todd S.M."/>
            <person name="Settlage R.E."/>
            <person name="Lahmers K.K."/>
            <person name="Slade D.J."/>
        </authorList>
    </citation>
    <scope>NUCLEOTIDE SEQUENCE [LARGE SCALE GENOMIC DNA]</scope>
    <source>
        <strain evidence="6">ATCC 27725</strain>
    </source>
</reference>